<dbReference type="InterPro" id="IPR004843">
    <property type="entry name" value="Calcineurin-like_PHP"/>
</dbReference>
<dbReference type="PANTHER" id="PTHR42850">
    <property type="entry name" value="METALLOPHOSPHOESTERASE"/>
    <property type="match status" value="1"/>
</dbReference>
<sequence>MIRNLFRANAEAPVQEERAGRRRIQIEGADTIALYAVGDVHGCLDALKRLEERIIADARKFKGRKMIVMLGDYVDRGPDPAGVIEHLLQPPPEGFERICLAGNHEVCLLGFLDGELDLGSWLELGSGSTLSSYGVDPRGLPTSERKARTEVEAALPKAHLSFMRKLPVLAETDRIVCVHAGLQPGMPIEDHSDEDLVWLRPEGGDDFAFEKWVVHGHTPIDSVRREGRRINIDTAAFYTGRLTALRVWNRKVRILSNLD</sequence>
<dbReference type="GO" id="GO:0016791">
    <property type="term" value="F:phosphatase activity"/>
    <property type="evidence" value="ECO:0007669"/>
    <property type="project" value="TreeGrafter"/>
</dbReference>
<name>A0A506U6B8_9HYPH</name>
<keyword evidence="3" id="KW-1185">Reference proteome</keyword>
<gene>
    <name evidence="2" type="ORF">FJU11_09800</name>
</gene>
<dbReference type="GO" id="GO:0008803">
    <property type="term" value="F:bis(5'-nucleosyl)-tetraphosphatase (symmetrical) activity"/>
    <property type="evidence" value="ECO:0007669"/>
    <property type="project" value="TreeGrafter"/>
</dbReference>
<dbReference type="GO" id="GO:0110154">
    <property type="term" value="P:RNA decapping"/>
    <property type="evidence" value="ECO:0007669"/>
    <property type="project" value="TreeGrafter"/>
</dbReference>
<reference evidence="2 3" key="1">
    <citation type="submission" date="2019-06" db="EMBL/GenBank/DDBJ databases">
        <authorList>
            <person name="Li M."/>
        </authorList>
    </citation>
    <scope>NUCLEOTIDE SEQUENCE [LARGE SCALE GENOMIC DNA]</scope>
    <source>
        <strain evidence="2 3">BGMRC6574</strain>
    </source>
</reference>
<accession>A0A506U6B8</accession>
<dbReference type="Gene3D" id="3.60.21.10">
    <property type="match status" value="1"/>
</dbReference>
<evidence type="ECO:0000313" key="2">
    <source>
        <dbReference type="EMBL" id="TPW28149.1"/>
    </source>
</evidence>
<dbReference type="Pfam" id="PF00149">
    <property type="entry name" value="Metallophos"/>
    <property type="match status" value="1"/>
</dbReference>
<dbReference type="AlphaFoldDB" id="A0A506U6B8"/>
<feature type="domain" description="Calcineurin-like phosphoesterase" evidence="1">
    <location>
        <begin position="35"/>
        <end position="224"/>
    </location>
</feature>
<dbReference type="EMBL" id="VHLH01000016">
    <property type="protein sequence ID" value="TPW28149.1"/>
    <property type="molecule type" value="Genomic_DNA"/>
</dbReference>
<protein>
    <submittedName>
        <fullName evidence="2">Serine/threonine protein phosphatase</fullName>
    </submittedName>
</protein>
<evidence type="ECO:0000259" key="1">
    <source>
        <dbReference type="Pfam" id="PF00149"/>
    </source>
</evidence>
<dbReference type="GO" id="GO:0005737">
    <property type="term" value="C:cytoplasm"/>
    <property type="evidence" value="ECO:0007669"/>
    <property type="project" value="TreeGrafter"/>
</dbReference>
<evidence type="ECO:0000313" key="3">
    <source>
        <dbReference type="Proteomes" id="UP000320314"/>
    </source>
</evidence>
<dbReference type="InterPro" id="IPR050126">
    <property type="entry name" value="Ap4A_hydrolase"/>
</dbReference>
<organism evidence="2 3">
    <name type="scientific">Pararhizobium mangrovi</name>
    <dbReference type="NCBI Taxonomy" id="2590452"/>
    <lineage>
        <taxon>Bacteria</taxon>
        <taxon>Pseudomonadati</taxon>
        <taxon>Pseudomonadota</taxon>
        <taxon>Alphaproteobacteria</taxon>
        <taxon>Hyphomicrobiales</taxon>
        <taxon>Rhizobiaceae</taxon>
        <taxon>Rhizobium/Agrobacterium group</taxon>
        <taxon>Pararhizobium</taxon>
    </lineage>
</organism>
<comment type="caution">
    <text evidence="2">The sequence shown here is derived from an EMBL/GenBank/DDBJ whole genome shotgun (WGS) entry which is preliminary data.</text>
</comment>
<dbReference type="InterPro" id="IPR029052">
    <property type="entry name" value="Metallo-depent_PP-like"/>
</dbReference>
<proteinExistence type="predicted"/>
<dbReference type="SUPFAM" id="SSF56300">
    <property type="entry name" value="Metallo-dependent phosphatases"/>
    <property type="match status" value="1"/>
</dbReference>
<dbReference type="OrthoDB" id="9807890at2"/>
<dbReference type="PANTHER" id="PTHR42850:SF4">
    <property type="entry name" value="ZINC-DEPENDENT ENDOPOLYPHOSPHATASE"/>
    <property type="match status" value="1"/>
</dbReference>
<dbReference type="Proteomes" id="UP000320314">
    <property type="component" value="Unassembled WGS sequence"/>
</dbReference>
<dbReference type="CDD" id="cd00144">
    <property type="entry name" value="MPP_PPP_family"/>
    <property type="match status" value="1"/>
</dbReference>
<dbReference type="RefSeq" id="WP_141166874.1">
    <property type="nucleotide sequence ID" value="NZ_VHLH01000016.1"/>
</dbReference>